<dbReference type="RefSeq" id="WP_085496893.1">
    <property type="nucleotide sequence ID" value="NZ_FXAZ01000006.1"/>
</dbReference>
<evidence type="ECO:0000256" key="2">
    <source>
        <dbReference type="RuleBase" id="RU003457"/>
    </source>
</evidence>
<dbReference type="AlphaFoldDB" id="A0A1X7LMI6"/>
<protein>
    <recommendedName>
        <fullName evidence="3">Pirin N-terminal domain-containing protein</fullName>
    </recommendedName>
</protein>
<evidence type="ECO:0000313" key="5">
    <source>
        <dbReference type="Proteomes" id="UP000193834"/>
    </source>
</evidence>
<dbReference type="Gene3D" id="2.60.120.10">
    <property type="entry name" value="Jelly Rolls"/>
    <property type="match status" value="1"/>
</dbReference>
<accession>A0A1X7LMI6</accession>
<organism evidence="4 5">
    <name type="scientific">Paenibacillus aquistagni</name>
    <dbReference type="NCBI Taxonomy" id="1852522"/>
    <lineage>
        <taxon>Bacteria</taxon>
        <taxon>Bacillati</taxon>
        <taxon>Bacillota</taxon>
        <taxon>Bacilli</taxon>
        <taxon>Bacillales</taxon>
        <taxon>Paenibacillaceae</taxon>
        <taxon>Paenibacillus</taxon>
    </lineage>
</organism>
<dbReference type="SUPFAM" id="SSF51182">
    <property type="entry name" value="RmlC-like cupins"/>
    <property type="match status" value="1"/>
</dbReference>
<dbReference type="PANTHER" id="PTHR43212">
    <property type="entry name" value="QUERCETIN 2,3-DIOXYGENASE"/>
    <property type="match status" value="1"/>
</dbReference>
<proteinExistence type="inferred from homology"/>
<dbReference type="Proteomes" id="UP000193834">
    <property type="component" value="Unassembled WGS sequence"/>
</dbReference>
<dbReference type="Pfam" id="PF02678">
    <property type="entry name" value="Pirin"/>
    <property type="match status" value="1"/>
</dbReference>
<dbReference type="PANTHER" id="PTHR43212:SF3">
    <property type="entry name" value="QUERCETIN 2,3-DIOXYGENASE"/>
    <property type="match status" value="1"/>
</dbReference>
<dbReference type="STRING" id="1852522.SAMN06295960_3807"/>
<dbReference type="OrthoDB" id="321327at2"/>
<dbReference type="EMBL" id="FXAZ01000006">
    <property type="protein sequence ID" value="SMG55078.1"/>
    <property type="molecule type" value="Genomic_DNA"/>
</dbReference>
<dbReference type="InterPro" id="IPR011051">
    <property type="entry name" value="RmlC_Cupin_sf"/>
</dbReference>
<dbReference type="InterPro" id="IPR012093">
    <property type="entry name" value="Pirin"/>
</dbReference>
<sequence>MSIRIIKADDQAQGAFDGGKITEQKPIGFPHEGGAIHRLSTLFYWAWAKSDVGGYIPPHPHHSFEILTYVLNGYTHHGDSLGTDSVVGAGGAQLIQAGSGIHHSERLEGPHAELLQIWFEPNRGESIKRSPVYKQAEHDAFPKHELGQGISLKTVLGEGSPLSIEADAVMTDILLPAGASYVRDLPAGRSLGILILSGQGTWSGEGQGIHELYRQTDFVVIEAEKEFNGNEQWTVSSDQETRMIIIEVPTEVDYPLYPEKVEA</sequence>
<evidence type="ECO:0000256" key="1">
    <source>
        <dbReference type="ARBA" id="ARBA00008416"/>
    </source>
</evidence>
<gene>
    <name evidence="4" type="ORF">SAMN06295960_3807</name>
</gene>
<feature type="domain" description="Pirin N-terminal" evidence="3">
    <location>
        <begin position="51"/>
        <end position="118"/>
    </location>
</feature>
<evidence type="ECO:0000259" key="3">
    <source>
        <dbReference type="Pfam" id="PF02678"/>
    </source>
</evidence>
<dbReference type="InterPro" id="IPR003829">
    <property type="entry name" value="Pirin_N_dom"/>
</dbReference>
<evidence type="ECO:0000313" key="4">
    <source>
        <dbReference type="EMBL" id="SMG55078.1"/>
    </source>
</evidence>
<reference evidence="4 5" key="1">
    <citation type="submission" date="2017-04" db="EMBL/GenBank/DDBJ databases">
        <authorList>
            <person name="Afonso C.L."/>
            <person name="Miller P.J."/>
            <person name="Scott M.A."/>
            <person name="Spackman E."/>
            <person name="Goraichik I."/>
            <person name="Dimitrov K.M."/>
            <person name="Suarez D.L."/>
            <person name="Swayne D.E."/>
        </authorList>
    </citation>
    <scope>NUCLEOTIDE SEQUENCE [LARGE SCALE GENOMIC DNA]</scope>
    <source>
        <strain evidence="4 5">11</strain>
    </source>
</reference>
<comment type="similarity">
    <text evidence="1 2">Belongs to the pirin family.</text>
</comment>
<dbReference type="InterPro" id="IPR014710">
    <property type="entry name" value="RmlC-like_jellyroll"/>
</dbReference>
<keyword evidence="5" id="KW-1185">Reference proteome</keyword>
<name>A0A1X7LMI6_9BACL</name>